<keyword evidence="3" id="KW-0597">Phosphoprotein</keyword>
<evidence type="ECO:0000256" key="12">
    <source>
        <dbReference type="ARBA" id="ARBA00034525"/>
    </source>
</evidence>
<dbReference type="PANTHER" id="PTHR14017:SF1">
    <property type="entry name" value="LD02225P"/>
    <property type="match status" value="1"/>
</dbReference>
<gene>
    <name evidence="15" type="ORF">OKIOD_LOCUS16342</name>
</gene>
<evidence type="ECO:0000256" key="6">
    <source>
        <dbReference type="ARBA" id="ARBA00022853"/>
    </source>
</evidence>
<keyword evidence="16" id="KW-1185">Reference proteome</keyword>
<evidence type="ECO:0000256" key="7">
    <source>
        <dbReference type="ARBA" id="ARBA00022964"/>
    </source>
</evidence>
<evidence type="ECO:0000313" key="16">
    <source>
        <dbReference type="Proteomes" id="UP001158576"/>
    </source>
</evidence>
<keyword evidence="4" id="KW-0479">Metal-binding</keyword>
<dbReference type="PROSITE" id="PS51184">
    <property type="entry name" value="JMJC"/>
    <property type="match status" value="1"/>
</dbReference>
<dbReference type="EC" id="1.14.11.68" evidence="12"/>
<dbReference type="PANTHER" id="PTHR14017">
    <property type="entry name" value="LYSINE-SPECIFIC DEMETHYLASE"/>
    <property type="match status" value="1"/>
</dbReference>
<dbReference type="Gene3D" id="1.20.58.1370">
    <property type="match status" value="1"/>
</dbReference>
<evidence type="ECO:0000256" key="3">
    <source>
        <dbReference type="ARBA" id="ARBA00022553"/>
    </source>
</evidence>
<evidence type="ECO:0000256" key="2">
    <source>
        <dbReference type="ARBA" id="ARBA00004123"/>
    </source>
</evidence>
<keyword evidence="5" id="KW-0862">Zinc</keyword>
<reference evidence="15 16" key="1">
    <citation type="submission" date="2021-04" db="EMBL/GenBank/DDBJ databases">
        <authorList>
            <person name="Bliznina A."/>
        </authorList>
    </citation>
    <scope>NUCLEOTIDE SEQUENCE [LARGE SCALE GENOMIC DNA]</scope>
</reference>
<keyword evidence="8" id="KW-0560">Oxidoreductase</keyword>
<dbReference type="InterPro" id="IPR051630">
    <property type="entry name" value="Corepressor-Demethylase"/>
</dbReference>
<proteinExistence type="inferred from homology"/>
<dbReference type="InterPro" id="IPR048560">
    <property type="entry name" value="KDM6A_B-like_GATAL"/>
</dbReference>
<evidence type="ECO:0000256" key="8">
    <source>
        <dbReference type="ARBA" id="ARBA00023002"/>
    </source>
</evidence>
<dbReference type="Pfam" id="PF02373">
    <property type="entry name" value="JmjC"/>
    <property type="match status" value="1"/>
</dbReference>
<comment type="cofactor">
    <cofactor evidence="1">
        <name>Fe(2+)</name>
        <dbReference type="ChEBI" id="CHEBI:29033"/>
    </cofactor>
</comment>
<keyword evidence="7" id="KW-0223">Dioxygenase</keyword>
<dbReference type="SMART" id="SM00558">
    <property type="entry name" value="JmjC"/>
    <property type="match status" value="1"/>
</dbReference>
<name>A0ABN7TBD2_OIKDI</name>
<comment type="similarity">
    <text evidence="11">Belongs to the UTX family.</text>
</comment>
<dbReference type="InterPro" id="IPR003347">
    <property type="entry name" value="JmjC_dom"/>
</dbReference>
<dbReference type="SUPFAM" id="SSF51197">
    <property type="entry name" value="Clavaminate synthase-like"/>
    <property type="match status" value="1"/>
</dbReference>
<evidence type="ECO:0000256" key="9">
    <source>
        <dbReference type="ARBA" id="ARBA00023004"/>
    </source>
</evidence>
<dbReference type="EMBL" id="OU015567">
    <property type="protein sequence ID" value="CAG5113470.1"/>
    <property type="molecule type" value="Genomic_DNA"/>
</dbReference>
<comment type="catalytic activity">
    <reaction evidence="13">
        <text>N(6),N(6),N(6)-trimethyl-L-lysyl(27)-[histone H3] + 2 2-oxoglutarate + 2 O2 = N(6)-methyl-L-lysyl(27)-[histone H3] + 2 formaldehyde + 2 succinate + 2 CO2</text>
        <dbReference type="Rhea" id="RHEA:60224"/>
        <dbReference type="Rhea" id="RHEA-COMP:15535"/>
        <dbReference type="Rhea" id="RHEA-COMP:15544"/>
        <dbReference type="ChEBI" id="CHEBI:15379"/>
        <dbReference type="ChEBI" id="CHEBI:16526"/>
        <dbReference type="ChEBI" id="CHEBI:16810"/>
        <dbReference type="ChEBI" id="CHEBI:16842"/>
        <dbReference type="ChEBI" id="CHEBI:30031"/>
        <dbReference type="ChEBI" id="CHEBI:61929"/>
        <dbReference type="ChEBI" id="CHEBI:61961"/>
        <dbReference type="EC" id="1.14.11.68"/>
    </reaction>
</comment>
<dbReference type="Proteomes" id="UP001158576">
    <property type="component" value="Chromosome 2"/>
</dbReference>
<comment type="subcellular location">
    <subcellularLocation>
        <location evidence="2">Nucleus</location>
    </subcellularLocation>
</comment>
<keyword evidence="6" id="KW-0156">Chromatin regulator</keyword>
<evidence type="ECO:0000259" key="14">
    <source>
        <dbReference type="PROSITE" id="PS51184"/>
    </source>
</evidence>
<dbReference type="Pfam" id="PF21326">
    <property type="entry name" value="KDM6_GATAL"/>
    <property type="match status" value="1"/>
</dbReference>
<protein>
    <recommendedName>
        <fullName evidence="12">[histone H3]-trimethyl-L-lysine(27) demethylase</fullName>
        <ecNumber evidence="12">1.14.11.68</ecNumber>
    </recommendedName>
</protein>
<evidence type="ECO:0000256" key="10">
    <source>
        <dbReference type="ARBA" id="ARBA00023242"/>
    </source>
</evidence>
<dbReference type="Gene3D" id="2.60.120.650">
    <property type="entry name" value="Cupin"/>
    <property type="match status" value="1"/>
</dbReference>
<evidence type="ECO:0000256" key="4">
    <source>
        <dbReference type="ARBA" id="ARBA00022723"/>
    </source>
</evidence>
<keyword evidence="10" id="KW-0539">Nucleus</keyword>
<accession>A0ABN7TBD2</accession>
<evidence type="ECO:0000256" key="5">
    <source>
        <dbReference type="ARBA" id="ARBA00022833"/>
    </source>
</evidence>
<feature type="domain" description="JmjC" evidence="14">
    <location>
        <begin position="90"/>
        <end position="253"/>
    </location>
</feature>
<organism evidence="15 16">
    <name type="scientific">Oikopleura dioica</name>
    <name type="common">Tunicate</name>
    <dbReference type="NCBI Taxonomy" id="34765"/>
    <lineage>
        <taxon>Eukaryota</taxon>
        <taxon>Metazoa</taxon>
        <taxon>Chordata</taxon>
        <taxon>Tunicata</taxon>
        <taxon>Appendicularia</taxon>
        <taxon>Copelata</taxon>
        <taxon>Oikopleuridae</taxon>
        <taxon>Oikopleura</taxon>
    </lineage>
</organism>
<sequence>MLKNLKIIISFPPEFNLDEWGRNQWETHSTKQRSTVQTYAKYQVKSFVETRDFKCRKRKLSDAGLEGEFVIRMNKQIKFGTNVDLSEPKLFGEHLDEINKLPWWLRLDDRSNPLSQVGYPILGMNTLQLYMKVLGSRTPGHQENLNMPAVNINIGPGDTEWFCTPPEYWGAIKKMCQENKVNYLSGSWWPNLKELEDAGIPVLRCTQKPGDLIFLNAGTVHWVQSTGWCNNVAWNVGPFNADHFKQAIERYQFNVGEGYQSLIPMAQLTWLMARERREFSAILSPEFKTLLKLCMQRILWNLQRQLYKFKKAEYRIVYQPEFGKSPPNYCEKCDVELFCILFVKAVPDYDENGKPLPLETYCEKCAHQICPLRQTWIVLQQHALEDLGQVIDDLAADCYSNPPVTVKKENSDI</sequence>
<evidence type="ECO:0000256" key="13">
    <source>
        <dbReference type="ARBA" id="ARBA00048695"/>
    </source>
</evidence>
<dbReference type="InterPro" id="IPR048562">
    <property type="entry name" value="KDM6A_B-like_C-hel"/>
</dbReference>
<dbReference type="Pfam" id="PF21322">
    <property type="entry name" value="KDM6_C-hel"/>
    <property type="match status" value="1"/>
</dbReference>
<keyword evidence="9" id="KW-0408">Iron</keyword>
<evidence type="ECO:0000256" key="11">
    <source>
        <dbReference type="ARBA" id="ARBA00034483"/>
    </source>
</evidence>
<evidence type="ECO:0000256" key="1">
    <source>
        <dbReference type="ARBA" id="ARBA00001954"/>
    </source>
</evidence>
<evidence type="ECO:0000313" key="15">
    <source>
        <dbReference type="EMBL" id="CAG5113470.1"/>
    </source>
</evidence>
<dbReference type="Gene3D" id="2.10.110.20">
    <property type="match status" value="1"/>
</dbReference>
<dbReference type="InterPro" id="IPR046941">
    <property type="entry name" value="KDM6_GATAL_sf"/>
</dbReference>